<reference evidence="1" key="2">
    <citation type="journal article" date="2022" name="New Phytol.">
        <title>Evolutionary transition to the ectomycorrhizal habit in the genomes of a hyperdiverse lineage of mushroom-forming fungi.</title>
        <authorList>
            <person name="Looney B."/>
            <person name="Miyauchi S."/>
            <person name="Morin E."/>
            <person name="Drula E."/>
            <person name="Courty P.E."/>
            <person name="Kohler A."/>
            <person name="Kuo A."/>
            <person name="LaButti K."/>
            <person name="Pangilinan J."/>
            <person name="Lipzen A."/>
            <person name="Riley R."/>
            <person name="Andreopoulos W."/>
            <person name="He G."/>
            <person name="Johnson J."/>
            <person name="Nolan M."/>
            <person name="Tritt A."/>
            <person name="Barry K.W."/>
            <person name="Grigoriev I.V."/>
            <person name="Nagy L.G."/>
            <person name="Hibbett D."/>
            <person name="Henrissat B."/>
            <person name="Matheny P.B."/>
            <person name="Labbe J."/>
            <person name="Martin F.M."/>
        </authorList>
    </citation>
    <scope>NUCLEOTIDE SEQUENCE</scope>
    <source>
        <strain evidence="1">EC-137</strain>
    </source>
</reference>
<gene>
    <name evidence="1" type="ORF">K488DRAFT_62410</name>
</gene>
<evidence type="ECO:0000313" key="1">
    <source>
        <dbReference type="EMBL" id="KAI0027189.1"/>
    </source>
</evidence>
<sequence>MVWADTSMNQAKSNVVNNNRQTAAQPPQQDTMDFIRDTAVFGNRYDDQEIWEIEYFIRSFAALGTYFGRTSSIFQNTASQMQNLLSEITPDSVFNPTQSLPALFYEWLLETVQAYPNGCMSRTTNAFNYYRMAMSTVAAREGLTNGPPACTYQLYWAVVTNPDEFLQALLPAQPTTPSCHVPGSQGQIQYVSGGNLVWTDPASYFVLGSGNIVRISASLLPTG</sequence>
<protein>
    <submittedName>
        <fullName evidence="1">Uncharacterized protein</fullName>
    </submittedName>
</protein>
<accession>A0ACB8Q5X7</accession>
<proteinExistence type="predicted"/>
<name>A0ACB8Q5X7_9AGAM</name>
<organism evidence="1 2">
    <name type="scientific">Vararia minispora EC-137</name>
    <dbReference type="NCBI Taxonomy" id="1314806"/>
    <lineage>
        <taxon>Eukaryota</taxon>
        <taxon>Fungi</taxon>
        <taxon>Dikarya</taxon>
        <taxon>Basidiomycota</taxon>
        <taxon>Agaricomycotina</taxon>
        <taxon>Agaricomycetes</taxon>
        <taxon>Russulales</taxon>
        <taxon>Lachnocladiaceae</taxon>
        <taxon>Vararia</taxon>
    </lineage>
</organism>
<reference evidence="1" key="1">
    <citation type="submission" date="2021-02" db="EMBL/GenBank/DDBJ databases">
        <authorList>
            <consortium name="DOE Joint Genome Institute"/>
            <person name="Ahrendt S."/>
            <person name="Looney B.P."/>
            <person name="Miyauchi S."/>
            <person name="Morin E."/>
            <person name="Drula E."/>
            <person name="Courty P.E."/>
            <person name="Chicoki N."/>
            <person name="Fauchery L."/>
            <person name="Kohler A."/>
            <person name="Kuo A."/>
            <person name="Labutti K."/>
            <person name="Pangilinan J."/>
            <person name="Lipzen A."/>
            <person name="Riley R."/>
            <person name="Andreopoulos W."/>
            <person name="He G."/>
            <person name="Johnson J."/>
            <person name="Barry K.W."/>
            <person name="Grigoriev I.V."/>
            <person name="Nagy L."/>
            <person name="Hibbett D."/>
            <person name="Henrissat B."/>
            <person name="Matheny P.B."/>
            <person name="Labbe J."/>
            <person name="Martin F."/>
        </authorList>
    </citation>
    <scope>NUCLEOTIDE SEQUENCE</scope>
    <source>
        <strain evidence="1">EC-137</strain>
    </source>
</reference>
<evidence type="ECO:0000313" key="2">
    <source>
        <dbReference type="Proteomes" id="UP000814128"/>
    </source>
</evidence>
<dbReference type="Proteomes" id="UP000814128">
    <property type="component" value="Unassembled WGS sequence"/>
</dbReference>
<comment type="caution">
    <text evidence="1">The sequence shown here is derived from an EMBL/GenBank/DDBJ whole genome shotgun (WGS) entry which is preliminary data.</text>
</comment>
<dbReference type="EMBL" id="MU273971">
    <property type="protein sequence ID" value="KAI0027189.1"/>
    <property type="molecule type" value="Genomic_DNA"/>
</dbReference>
<keyword evidence="2" id="KW-1185">Reference proteome</keyword>